<dbReference type="SUPFAM" id="SSF54001">
    <property type="entry name" value="Cysteine proteinases"/>
    <property type="match status" value="1"/>
</dbReference>
<evidence type="ECO:0000256" key="4">
    <source>
        <dbReference type="ARBA" id="ARBA00022807"/>
    </source>
</evidence>
<dbReference type="PANTHER" id="PTHR12606">
    <property type="entry name" value="SENTRIN/SUMO-SPECIFIC PROTEASE"/>
    <property type="match status" value="1"/>
</dbReference>
<keyword evidence="3" id="KW-0378">Hydrolase</keyword>
<evidence type="ECO:0000256" key="1">
    <source>
        <dbReference type="ARBA" id="ARBA00005234"/>
    </source>
</evidence>
<dbReference type="GO" id="GO:0005634">
    <property type="term" value="C:nucleus"/>
    <property type="evidence" value="ECO:0007669"/>
    <property type="project" value="TreeGrafter"/>
</dbReference>
<dbReference type="PROSITE" id="PS50600">
    <property type="entry name" value="ULP_PROTEASE"/>
    <property type="match status" value="1"/>
</dbReference>
<dbReference type="Proteomes" id="UP001177140">
    <property type="component" value="Unassembled WGS sequence"/>
</dbReference>
<dbReference type="InterPro" id="IPR038765">
    <property type="entry name" value="Papain-like_cys_pep_sf"/>
</dbReference>
<gene>
    <name evidence="6" type="ORF">MKW94_019487</name>
</gene>
<comment type="caution">
    <text evidence="6">The sequence shown here is derived from an EMBL/GenBank/DDBJ whole genome shotgun (WGS) entry which is preliminary data.</text>
</comment>
<evidence type="ECO:0000313" key="6">
    <source>
        <dbReference type="EMBL" id="MCL7045083.1"/>
    </source>
</evidence>
<dbReference type="GO" id="GO:0016929">
    <property type="term" value="F:deSUMOylase activity"/>
    <property type="evidence" value="ECO:0007669"/>
    <property type="project" value="TreeGrafter"/>
</dbReference>
<comment type="similarity">
    <text evidence="1">Belongs to the peptidase C48 family.</text>
</comment>
<dbReference type="Gene3D" id="3.40.395.10">
    <property type="entry name" value="Adenoviral Proteinase, Chain A"/>
    <property type="match status" value="1"/>
</dbReference>
<accession>A0AA41VPZ4</accession>
<reference evidence="6" key="1">
    <citation type="submission" date="2022-03" db="EMBL/GenBank/DDBJ databases">
        <title>A functionally conserved STORR gene fusion in Papaver species that diverged 16.8 million years ago.</title>
        <authorList>
            <person name="Catania T."/>
        </authorList>
    </citation>
    <scope>NUCLEOTIDE SEQUENCE</scope>
    <source>
        <strain evidence="6">S-191538</strain>
    </source>
</reference>
<evidence type="ECO:0000259" key="5">
    <source>
        <dbReference type="PROSITE" id="PS50600"/>
    </source>
</evidence>
<protein>
    <recommendedName>
        <fullName evidence="5">Ubiquitin-like protease family profile domain-containing protein</fullName>
    </recommendedName>
</protein>
<keyword evidence="2" id="KW-0645">Protease</keyword>
<evidence type="ECO:0000256" key="2">
    <source>
        <dbReference type="ARBA" id="ARBA00022670"/>
    </source>
</evidence>
<name>A0AA41VPZ4_PAPNU</name>
<proteinExistence type="inferred from homology"/>
<dbReference type="GO" id="GO:0016926">
    <property type="term" value="P:protein desumoylation"/>
    <property type="evidence" value="ECO:0007669"/>
    <property type="project" value="TreeGrafter"/>
</dbReference>
<dbReference type="InterPro" id="IPR003653">
    <property type="entry name" value="Peptidase_C48_C"/>
</dbReference>
<dbReference type="GO" id="GO:0006508">
    <property type="term" value="P:proteolysis"/>
    <property type="evidence" value="ECO:0007669"/>
    <property type="project" value="UniProtKB-KW"/>
</dbReference>
<keyword evidence="4" id="KW-0788">Thiol protease</keyword>
<dbReference type="AlphaFoldDB" id="A0AA41VPZ4"/>
<organism evidence="6 7">
    <name type="scientific">Papaver nudicaule</name>
    <name type="common">Iceland poppy</name>
    <dbReference type="NCBI Taxonomy" id="74823"/>
    <lineage>
        <taxon>Eukaryota</taxon>
        <taxon>Viridiplantae</taxon>
        <taxon>Streptophyta</taxon>
        <taxon>Embryophyta</taxon>
        <taxon>Tracheophyta</taxon>
        <taxon>Spermatophyta</taxon>
        <taxon>Magnoliopsida</taxon>
        <taxon>Ranunculales</taxon>
        <taxon>Papaveraceae</taxon>
        <taxon>Papaveroideae</taxon>
        <taxon>Papaver</taxon>
    </lineage>
</organism>
<evidence type="ECO:0000256" key="3">
    <source>
        <dbReference type="ARBA" id="ARBA00022801"/>
    </source>
</evidence>
<evidence type="ECO:0000313" key="7">
    <source>
        <dbReference type="Proteomes" id="UP001177140"/>
    </source>
</evidence>
<keyword evidence="7" id="KW-1185">Reference proteome</keyword>
<feature type="domain" description="Ubiquitin-like protease family profile" evidence="5">
    <location>
        <begin position="148"/>
        <end position="351"/>
    </location>
</feature>
<sequence>MLLASRRRKKGKCDGAQLSSRANENDLKVVIKRKLPATVGSPSTTNRTVCGMKEGKFVPDVDAVPRKFGLLSQLKLMEPEKAVLVVEPDSKYFDNDAKFVPDVDAWQPVVLGSLGSDKRCAKRNKRLSGEEKTTKGKRKKVEKFKTSSQITEQDVNSVNDFIHQNKVHGEYYNDNGKSLVNCKALFGLLHPSGWLQGDIVNKMLHLLRQSKLLPNVIHTWTYFETYILDMLRGKKVRALNKIRCGETKTSDGASLPPWAEVSKVYGVLNLNKNHWVALAIEIANKKITIYDSLRPASPCRSDNVPEEIQLLCAYLEKSTGGDWKCVYFEEIHRQTDGNSCGVFAIKFIEHMVRNVCLKQIDQNKIPRFRCEMAMQLFLQQLMW</sequence>
<dbReference type="PANTHER" id="PTHR12606:SF136">
    <property type="entry name" value="ULP1 PROTEASE FAMILY PROTEIN"/>
    <property type="match status" value="1"/>
</dbReference>
<dbReference type="Pfam" id="PF02902">
    <property type="entry name" value="Peptidase_C48"/>
    <property type="match status" value="1"/>
</dbReference>
<dbReference type="EMBL" id="JAJJMA010265737">
    <property type="protein sequence ID" value="MCL7045083.1"/>
    <property type="molecule type" value="Genomic_DNA"/>
</dbReference>